<evidence type="ECO:0000313" key="2">
    <source>
        <dbReference type="Proteomes" id="UP001409585"/>
    </source>
</evidence>
<dbReference type="RefSeq" id="WP_345423678.1">
    <property type="nucleotide sequence ID" value="NZ_AP031496.1"/>
</dbReference>
<reference evidence="2" key="1">
    <citation type="journal article" date="2019" name="Int. J. Syst. Evol. Microbiol.">
        <title>The Global Catalogue of Microorganisms (GCM) 10K type strain sequencing project: providing services to taxonomists for standard genome sequencing and annotation.</title>
        <authorList>
            <consortium name="The Broad Institute Genomics Platform"/>
            <consortium name="The Broad Institute Genome Sequencing Center for Infectious Disease"/>
            <person name="Wu L."/>
            <person name="Ma J."/>
        </authorList>
    </citation>
    <scope>NUCLEOTIDE SEQUENCE [LARGE SCALE GENOMIC DNA]</scope>
    <source>
        <strain evidence="2">JCM 19134</strain>
    </source>
</reference>
<organism evidence="1 2">
    <name type="scientific">Halioxenophilus aromaticivorans</name>
    <dbReference type="NCBI Taxonomy" id="1306992"/>
    <lineage>
        <taxon>Bacteria</taxon>
        <taxon>Pseudomonadati</taxon>
        <taxon>Pseudomonadota</taxon>
        <taxon>Gammaproteobacteria</taxon>
        <taxon>Alteromonadales</taxon>
        <taxon>Alteromonadaceae</taxon>
        <taxon>Halioxenophilus</taxon>
    </lineage>
</organism>
<comment type="caution">
    <text evidence="1">The sequence shown here is derived from an EMBL/GenBank/DDBJ whole genome shotgun (WGS) entry which is preliminary data.</text>
</comment>
<dbReference type="EMBL" id="BAABLX010000027">
    <property type="protein sequence ID" value="GAA4947572.1"/>
    <property type="molecule type" value="Genomic_DNA"/>
</dbReference>
<proteinExistence type="predicted"/>
<accession>A0AAV3U4C1</accession>
<dbReference type="InterPro" id="IPR012668">
    <property type="entry name" value="CHP02466"/>
</dbReference>
<dbReference type="Gene3D" id="2.60.120.620">
    <property type="entry name" value="q2cbj1_9rhob like domain"/>
    <property type="match status" value="1"/>
</dbReference>
<evidence type="ECO:0008006" key="3">
    <source>
        <dbReference type="Google" id="ProtNLM"/>
    </source>
</evidence>
<sequence length="212" mass="24001">MTQMHIENLFPTPVMRVEKIFSPQELDTLQTQLGNGATVANAKTDLLTHTQPLNTDDIAELGDLSHRLQDYLRDFGFLMFGENLHWTVKEMWMNESVTGAAQLLHSHANSMISAVIYLTDVHPSARIVFHKPSSGNQFIFSNTHAESATTPFNAERWVPEQLNRGDVVFFPSYMQHAVPPNQGNQPRISIALNALPDRLKSWDYQVNFNHSS</sequence>
<gene>
    <name evidence="1" type="ORF">GCM10025791_29090</name>
</gene>
<evidence type="ECO:0000313" key="1">
    <source>
        <dbReference type="EMBL" id="GAA4947572.1"/>
    </source>
</evidence>
<protein>
    <recommendedName>
        <fullName evidence="3">JmjC domain-containing protein</fullName>
    </recommendedName>
</protein>
<dbReference type="Pfam" id="PF13759">
    <property type="entry name" value="2OG-FeII_Oxy_5"/>
    <property type="match status" value="1"/>
</dbReference>
<dbReference type="SUPFAM" id="SSF51197">
    <property type="entry name" value="Clavaminate synthase-like"/>
    <property type="match status" value="1"/>
</dbReference>
<dbReference type="Proteomes" id="UP001409585">
    <property type="component" value="Unassembled WGS sequence"/>
</dbReference>
<keyword evidence="2" id="KW-1185">Reference proteome</keyword>
<name>A0AAV3U4C1_9ALTE</name>
<dbReference type="AlphaFoldDB" id="A0AAV3U4C1"/>